<evidence type="ECO:0000256" key="3">
    <source>
        <dbReference type="ARBA" id="ARBA00022525"/>
    </source>
</evidence>
<comment type="caution">
    <text evidence="5">The sequence shown here is derived from an EMBL/GenBank/DDBJ whole genome shotgun (WGS) entry which is preliminary data.</text>
</comment>
<dbReference type="EMBL" id="CAJVPJ010003305">
    <property type="protein sequence ID" value="CAG8638237.1"/>
    <property type="molecule type" value="Genomic_DNA"/>
</dbReference>
<evidence type="ECO:0000259" key="4">
    <source>
        <dbReference type="Pfam" id="PF20147"/>
    </source>
</evidence>
<gene>
    <name evidence="5" type="ORF">POCULU_LOCUS9273</name>
</gene>
<proteinExistence type="predicted"/>
<dbReference type="GO" id="GO:0043657">
    <property type="term" value="C:host cell"/>
    <property type="evidence" value="ECO:0007669"/>
    <property type="project" value="UniProtKB-SubCell"/>
</dbReference>
<dbReference type="AlphaFoldDB" id="A0A9N9DJ51"/>
<evidence type="ECO:0000256" key="1">
    <source>
        <dbReference type="ARBA" id="ARBA00004340"/>
    </source>
</evidence>
<feature type="domain" description="Crinkler effector protein N-terminal" evidence="4">
    <location>
        <begin position="52"/>
        <end position="152"/>
    </location>
</feature>
<dbReference type="GO" id="GO:0005576">
    <property type="term" value="C:extracellular region"/>
    <property type="evidence" value="ECO:0007669"/>
    <property type="project" value="UniProtKB-SubCell"/>
</dbReference>
<dbReference type="Pfam" id="PF20147">
    <property type="entry name" value="Crinkler"/>
    <property type="match status" value="1"/>
</dbReference>
<sequence length="170" mass="19094">MSLYARHLFSHIRSSSPKTTQTLRNPTLVLKRPVATAPLSAQFKLNPNMSAFNCLVHGETPPVDRVFTVEVEKTKTVAMLKKAIKEEKPNNFRSIDADQLALWKVSLPLDSSIEKVLKELVLEDNVTKGVQKLLPAKKLSSYFTEEPAEEQLNFQCDYDIESDFKSGDAA</sequence>
<protein>
    <submittedName>
        <fullName evidence="5">9491_t:CDS:1</fullName>
    </submittedName>
</protein>
<reference evidence="5" key="1">
    <citation type="submission" date="2021-06" db="EMBL/GenBank/DDBJ databases">
        <authorList>
            <person name="Kallberg Y."/>
            <person name="Tangrot J."/>
            <person name="Rosling A."/>
        </authorList>
    </citation>
    <scope>NUCLEOTIDE SEQUENCE</scope>
    <source>
        <strain evidence="5">IA702</strain>
    </source>
</reference>
<name>A0A9N9DJ51_9GLOM</name>
<feature type="non-terminal residue" evidence="5">
    <location>
        <position position="1"/>
    </location>
</feature>
<evidence type="ECO:0000256" key="2">
    <source>
        <dbReference type="ARBA" id="ARBA00004613"/>
    </source>
</evidence>
<dbReference type="OrthoDB" id="2673191at2759"/>
<evidence type="ECO:0000313" key="5">
    <source>
        <dbReference type="EMBL" id="CAG8638237.1"/>
    </source>
</evidence>
<evidence type="ECO:0000313" key="6">
    <source>
        <dbReference type="Proteomes" id="UP000789572"/>
    </source>
</evidence>
<dbReference type="Proteomes" id="UP000789572">
    <property type="component" value="Unassembled WGS sequence"/>
</dbReference>
<organism evidence="5 6">
    <name type="scientific">Paraglomus occultum</name>
    <dbReference type="NCBI Taxonomy" id="144539"/>
    <lineage>
        <taxon>Eukaryota</taxon>
        <taxon>Fungi</taxon>
        <taxon>Fungi incertae sedis</taxon>
        <taxon>Mucoromycota</taxon>
        <taxon>Glomeromycotina</taxon>
        <taxon>Glomeromycetes</taxon>
        <taxon>Paraglomerales</taxon>
        <taxon>Paraglomeraceae</taxon>
        <taxon>Paraglomus</taxon>
    </lineage>
</organism>
<accession>A0A9N9DJ51</accession>
<keyword evidence="3" id="KW-0964">Secreted</keyword>
<dbReference type="InterPro" id="IPR045379">
    <property type="entry name" value="Crinkler_N"/>
</dbReference>
<comment type="subcellular location">
    <subcellularLocation>
        <location evidence="1">Host cell</location>
    </subcellularLocation>
    <subcellularLocation>
        <location evidence="2">Secreted</location>
    </subcellularLocation>
</comment>
<keyword evidence="6" id="KW-1185">Reference proteome</keyword>